<organism evidence="4 5">
    <name type="scientific">Natrinema halophilum</name>
    <dbReference type="NCBI Taxonomy" id="1699371"/>
    <lineage>
        <taxon>Archaea</taxon>
        <taxon>Methanobacteriati</taxon>
        <taxon>Methanobacteriota</taxon>
        <taxon>Stenosarchaea group</taxon>
        <taxon>Halobacteria</taxon>
        <taxon>Halobacteriales</taxon>
        <taxon>Natrialbaceae</taxon>
        <taxon>Natrinema</taxon>
    </lineage>
</organism>
<name>A0A7D5GHE0_9EURY</name>
<reference evidence="4 5" key="1">
    <citation type="submission" date="2020-07" db="EMBL/GenBank/DDBJ databases">
        <authorList>
            <person name="Cui H."/>
        </authorList>
    </citation>
    <scope>NUCLEOTIDE SEQUENCE [LARGE SCALE GENOMIC DNA]</scope>
    <source>
        <strain evidence="4 5">YPL8</strain>
    </source>
</reference>
<gene>
    <name evidence="4" type="ORF">HYG82_09300</name>
</gene>
<dbReference type="Pfam" id="PF24042">
    <property type="entry name" value="DUF7351"/>
    <property type="match status" value="1"/>
</dbReference>
<dbReference type="Proteomes" id="UP000509241">
    <property type="component" value="Chromosome"/>
</dbReference>
<sequence>MSNTDTTESQRKGSHGSHGPIGRHAIEAFALLGHKTRLEILLAIWKAHDLRADDNAVAFSQIRKRVEHDDPGNLRYHLEQLDGQFVRQQADRGGYELRVPAQQLIQTVIAGAGVHDEYLEPTDIDQQCPFCGAQTVMSYREGILFWACHECGGMTPGQDFASFDPPGPLTAHPFDPAGLDEWTPDELRAASTVVGRRRLRSAFDGVCPNCSSPVDSWFDWCPDHNSDGCDDCGLRFGTTAHFRCRTCDHHDGSTPKHLALFHPAVVSFYDNHGISTRVRADDFEHARRIYSLMLSHQVTVVEDDPIRVTVTASQDDEMIRLTFDETVRVVDVCR</sequence>
<keyword evidence="5" id="KW-1185">Reference proteome</keyword>
<dbReference type="EMBL" id="CP058601">
    <property type="protein sequence ID" value="QLG49028.1"/>
    <property type="molecule type" value="Genomic_DNA"/>
</dbReference>
<dbReference type="OrthoDB" id="8482at2157"/>
<evidence type="ECO:0000313" key="5">
    <source>
        <dbReference type="Proteomes" id="UP000509241"/>
    </source>
</evidence>
<protein>
    <submittedName>
        <fullName evidence="4">Zf-TFIIB domain-containing protein</fullName>
    </submittedName>
</protein>
<dbReference type="InterPro" id="IPR055771">
    <property type="entry name" value="DUF7347"/>
</dbReference>
<feature type="domain" description="DUF7351" evidence="3">
    <location>
        <begin position="125"/>
        <end position="329"/>
    </location>
</feature>
<dbReference type="AlphaFoldDB" id="A0A7D5GHE0"/>
<feature type="domain" description="DUF7347" evidence="2">
    <location>
        <begin position="27"/>
        <end position="108"/>
    </location>
</feature>
<accession>A0A7D5GHE0</accession>
<dbReference type="RefSeq" id="WP_179260763.1">
    <property type="nucleotide sequence ID" value="NZ_CP058601.1"/>
</dbReference>
<dbReference type="GeneID" id="56033485"/>
<dbReference type="InterPro" id="IPR055775">
    <property type="entry name" value="DUF7351"/>
</dbReference>
<feature type="region of interest" description="Disordered" evidence="1">
    <location>
        <begin position="1"/>
        <end position="21"/>
    </location>
</feature>
<dbReference type="Pfam" id="PF24038">
    <property type="entry name" value="DUF7347"/>
    <property type="match status" value="1"/>
</dbReference>
<dbReference type="KEGG" id="haly:HYG82_09300"/>
<evidence type="ECO:0000256" key="1">
    <source>
        <dbReference type="SAM" id="MobiDB-lite"/>
    </source>
</evidence>
<evidence type="ECO:0000259" key="3">
    <source>
        <dbReference type="Pfam" id="PF24042"/>
    </source>
</evidence>
<evidence type="ECO:0000259" key="2">
    <source>
        <dbReference type="Pfam" id="PF24038"/>
    </source>
</evidence>
<evidence type="ECO:0000313" key="4">
    <source>
        <dbReference type="EMBL" id="QLG49028.1"/>
    </source>
</evidence>
<proteinExistence type="predicted"/>